<comment type="caution">
    <text evidence="5">The sequence shown here is derived from an EMBL/GenBank/DDBJ whole genome shotgun (WGS) entry which is preliminary data.</text>
</comment>
<dbReference type="SMART" id="SM00516">
    <property type="entry name" value="SEC14"/>
    <property type="match status" value="1"/>
</dbReference>
<gene>
    <name evidence="5" type="ORF">DUNSADRAFT_17057</name>
</gene>
<evidence type="ECO:0000256" key="1">
    <source>
        <dbReference type="ARBA" id="ARBA00004202"/>
    </source>
</evidence>
<feature type="non-terminal residue" evidence="5">
    <location>
        <position position="185"/>
    </location>
</feature>
<dbReference type="PROSITE" id="PS50191">
    <property type="entry name" value="CRAL_TRIO"/>
    <property type="match status" value="1"/>
</dbReference>
<dbReference type="CDD" id="cd00170">
    <property type="entry name" value="SEC14"/>
    <property type="match status" value="1"/>
</dbReference>
<dbReference type="InterPro" id="IPR036273">
    <property type="entry name" value="CRAL/TRIO_N_dom_sf"/>
</dbReference>
<dbReference type="SUPFAM" id="SSF46938">
    <property type="entry name" value="CRAL/TRIO N-terminal domain"/>
    <property type="match status" value="1"/>
</dbReference>
<dbReference type="Proteomes" id="UP000815325">
    <property type="component" value="Unassembled WGS sequence"/>
</dbReference>
<name>A0ABQ7H0I6_DUNSA</name>
<dbReference type="Pfam" id="PF00650">
    <property type="entry name" value="CRAL_TRIO"/>
    <property type="match status" value="1"/>
</dbReference>
<evidence type="ECO:0000256" key="2">
    <source>
        <dbReference type="ARBA" id="ARBA00004395"/>
    </source>
</evidence>
<feature type="domain" description="CRAL-TRIO" evidence="4">
    <location>
        <begin position="43"/>
        <end position="185"/>
    </location>
</feature>
<dbReference type="PANTHER" id="PTHR45657:SF1">
    <property type="entry name" value="CRAL-TRIO DOMAIN-CONTAINING PROTEIN YKL091C-RELATED"/>
    <property type="match status" value="1"/>
</dbReference>
<evidence type="ECO:0000259" key="4">
    <source>
        <dbReference type="PROSITE" id="PS50191"/>
    </source>
</evidence>
<accession>A0ABQ7H0I6</accession>
<dbReference type="EMBL" id="MU069516">
    <property type="protein sequence ID" value="KAF5840360.1"/>
    <property type="molecule type" value="Genomic_DNA"/>
</dbReference>
<dbReference type="PANTHER" id="PTHR45657">
    <property type="entry name" value="CRAL-TRIO DOMAIN-CONTAINING PROTEIN YKL091C-RELATED"/>
    <property type="match status" value="1"/>
</dbReference>
<keyword evidence="6" id="KW-1185">Reference proteome</keyword>
<comment type="similarity">
    <text evidence="3">Belongs to the SFH family.</text>
</comment>
<organism evidence="5 6">
    <name type="scientific">Dunaliella salina</name>
    <name type="common">Green alga</name>
    <name type="synonym">Protococcus salinus</name>
    <dbReference type="NCBI Taxonomy" id="3046"/>
    <lineage>
        <taxon>Eukaryota</taxon>
        <taxon>Viridiplantae</taxon>
        <taxon>Chlorophyta</taxon>
        <taxon>core chlorophytes</taxon>
        <taxon>Chlorophyceae</taxon>
        <taxon>CS clade</taxon>
        <taxon>Chlamydomonadales</taxon>
        <taxon>Dunaliellaceae</taxon>
        <taxon>Dunaliella</taxon>
    </lineage>
</organism>
<dbReference type="InterPro" id="IPR051026">
    <property type="entry name" value="PI/PC_transfer"/>
</dbReference>
<dbReference type="InterPro" id="IPR036865">
    <property type="entry name" value="CRAL-TRIO_dom_sf"/>
</dbReference>
<proteinExistence type="inferred from homology"/>
<reference evidence="5" key="1">
    <citation type="submission" date="2017-08" db="EMBL/GenBank/DDBJ databases">
        <authorList>
            <person name="Polle J.E."/>
            <person name="Barry K."/>
            <person name="Cushman J."/>
            <person name="Schmutz J."/>
            <person name="Tran D."/>
            <person name="Hathwaick L.T."/>
            <person name="Yim W.C."/>
            <person name="Jenkins J."/>
            <person name="Mckie-Krisberg Z.M."/>
            <person name="Prochnik S."/>
            <person name="Lindquist E."/>
            <person name="Dockter R.B."/>
            <person name="Adam C."/>
            <person name="Molina H."/>
            <person name="Bunkerborg J."/>
            <person name="Jin E."/>
            <person name="Buchheim M."/>
            <person name="Magnuson J."/>
        </authorList>
    </citation>
    <scope>NUCLEOTIDE SEQUENCE</scope>
    <source>
        <strain evidence="5">CCAP 19/18</strain>
    </source>
</reference>
<evidence type="ECO:0000313" key="5">
    <source>
        <dbReference type="EMBL" id="KAF5840360.1"/>
    </source>
</evidence>
<dbReference type="Gene3D" id="1.10.8.20">
    <property type="entry name" value="N-terminal domain of phosphatidylinositol transfer protein sec14p"/>
    <property type="match status" value="1"/>
</dbReference>
<protein>
    <submittedName>
        <fullName evidence="5">CRAL-TRIO domain-containing protein</fullName>
    </submittedName>
</protein>
<dbReference type="SUPFAM" id="SSF52087">
    <property type="entry name" value="CRAL/TRIO domain"/>
    <property type="match status" value="1"/>
</dbReference>
<comment type="subcellular location">
    <subcellularLocation>
        <location evidence="1">Cell membrane</location>
        <topology evidence="1">Peripheral membrane protein</topology>
    </subcellularLocation>
    <subcellularLocation>
        <location evidence="2">Golgi apparatus membrane</location>
        <topology evidence="2">Peripheral membrane protein</topology>
    </subcellularLocation>
</comment>
<dbReference type="InterPro" id="IPR001251">
    <property type="entry name" value="CRAL-TRIO_dom"/>
</dbReference>
<evidence type="ECO:0000256" key="3">
    <source>
        <dbReference type="ARBA" id="ARBA00038020"/>
    </source>
</evidence>
<evidence type="ECO:0000313" key="6">
    <source>
        <dbReference type="Proteomes" id="UP000815325"/>
    </source>
</evidence>
<sequence length="185" mass="21644">MLRRFLKARQWDVAGAQQMWMDMLEFRALYNVDRILTDFQFTEREEFLDAYPHGLHKVDRKFRPVMVYKFGAVDLDRLKAVTTDERITLFHIQEYERIMNGVLPACSLASGHYVEQLFTLIDVAGLKMKDMMRVKDLLTGYIKVDSNNYPETLGAMVIINAPYWFSGMFSAIKSFLPPETQKKVQ</sequence>
<dbReference type="Gene3D" id="3.40.525.10">
    <property type="entry name" value="CRAL-TRIO lipid binding domain"/>
    <property type="match status" value="1"/>
</dbReference>